<accession>A0A1H0USR8</accession>
<keyword evidence="3" id="KW-1185">Reference proteome</keyword>
<feature type="region of interest" description="Disordered" evidence="1">
    <location>
        <begin position="1"/>
        <end position="41"/>
    </location>
</feature>
<proteinExistence type="predicted"/>
<organism evidence="2 3">
    <name type="scientific">Halobacillus aidingensis</name>
    <dbReference type="NCBI Taxonomy" id="240303"/>
    <lineage>
        <taxon>Bacteria</taxon>
        <taxon>Bacillati</taxon>
        <taxon>Bacillota</taxon>
        <taxon>Bacilli</taxon>
        <taxon>Bacillales</taxon>
        <taxon>Bacillaceae</taxon>
        <taxon>Halobacillus</taxon>
    </lineage>
</organism>
<reference evidence="3" key="1">
    <citation type="submission" date="2016-10" db="EMBL/GenBank/DDBJ databases">
        <authorList>
            <person name="Varghese N."/>
            <person name="Submissions S."/>
        </authorList>
    </citation>
    <scope>NUCLEOTIDE SEQUENCE [LARGE SCALE GENOMIC DNA]</scope>
    <source>
        <strain evidence="3">CGMCC 1.3703</strain>
    </source>
</reference>
<dbReference type="Proteomes" id="UP000198860">
    <property type="component" value="Unassembled WGS sequence"/>
</dbReference>
<evidence type="ECO:0000256" key="1">
    <source>
        <dbReference type="SAM" id="MobiDB-lite"/>
    </source>
</evidence>
<feature type="compositionally biased region" description="Basic residues" evidence="1">
    <location>
        <begin position="1"/>
        <end position="12"/>
    </location>
</feature>
<dbReference type="EMBL" id="FNIZ01000028">
    <property type="protein sequence ID" value="SDP69155.1"/>
    <property type="molecule type" value="Genomic_DNA"/>
</dbReference>
<evidence type="ECO:0000313" key="3">
    <source>
        <dbReference type="Proteomes" id="UP000198860"/>
    </source>
</evidence>
<protein>
    <submittedName>
        <fullName evidence="2">Uncharacterized protein</fullName>
    </submittedName>
</protein>
<evidence type="ECO:0000313" key="2">
    <source>
        <dbReference type="EMBL" id="SDP69155.1"/>
    </source>
</evidence>
<name>A0A1H0USR8_HALAD</name>
<dbReference type="RefSeq" id="WP_258871051.1">
    <property type="nucleotide sequence ID" value="NZ_FNIZ01000028.1"/>
</dbReference>
<dbReference type="AlphaFoldDB" id="A0A1H0USR8"/>
<gene>
    <name evidence="2" type="ORF">SAMN05421677_12816</name>
</gene>
<sequence length="41" mass="4599">MPKNSKSKRNPKKSRDAVQPATGEERITISKAGEGPYDRNR</sequence>